<dbReference type="Proteomes" id="UP000294335">
    <property type="component" value="Unassembled WGS sequence"/>
</dbReference>
<keyword evidence="4 7" id="KW-0408">Iron</keyword>
<dbReference type="Gene3D" id="1.10.760.10">
    <property type="entry name" value="Cytochrome c-like domain"/>
    <property type="match status" value="1"/>
</dbReference>
<keyword evidence="5" id="KW-0186">Copper</keyword>
<dbReference type="InterPro" id="IPR036909">
    <property type="entry name" value="Cyt_c-like_dom_sf"/>
</dbReference>
<reference evidence="9 10" key="1">
    <citation type="submission" date="2018-02" db="EMBL/GenBank/DDBJ databases">
        <authorList>
            <person name="Dubost A."/>
        </authorList>
    </citation>
    <scope>NUCLEOTIDE SEQUENCE [LARGE SCALE GENOMIC DNA]</scope>
    <source>
        <strain evidence="10">JV551A3</strain>
    </source>
</reference>
<protein>
    <submittedName>
        <fullName evidence="9">Electron transport protein SCO1/SenC</fullName>
    </submittedName>
</protein>
<dbReference type="InterPro" id="IPR009056">
    <property type="entry name" value="Cyt_c-like_dom"/>
</dbReference>
<evidence type="ECO:0000256" key="3">
    <source>
        <dbReference type="ARBA" id="ARBA00022723"/>
    </source>
</evidence>
<dbReference type="GO" id="GO:0020037">
    <property type="term" value="F:heme binding"/>
    <property type="evidence" value="ECO:0007669"/>
    <property type="project" value="InterPro"/>
</dbReference>
<keyword evidence="3 5" id="KW-0479">Metal-binding</keyword>
<feature type="domain" description="Cytochrome c" evidence="8">
    <location>
        <begin position="261"/>
        <end position="357"/>
    </location>
</feature>
<evidence type="ECO:0000256" key="5">
    <source>
        <dbReference type="PIRSR" id="PIRSR603782-1"/>
    </source>
</evidence>
<evidence type="ECO:0000259" key="8">
    <source>
        <dbReference type="PROSITE" id="PS51007"/>
    </source>
</evidence>
<dbReference type="PROSITE" id="PS51007">
    <property type="entry name" value="CYTC"/>
    <property type="match status" value="1"/>
</dbReference>
<keyword evidence="2 7" id="KW-0349">Heme</keyword>
<keyword evidence="6" id="KW-1015">Disulfide bond</keyword>
<dbReference type="InterPro" id="IPR003782">
    <property type="entry name" value="SCO1/SenC"/>
</dbReference>
<dbReference type="GO" id="GO:0009055">
    <property type="term" value="F:electron transfer activity"/>
    <property type="evidence" value="ECO:0007669"/>
    <property type="project" value="InterPro"/>
</dbReference>
<dbReference type="SUPFAM" id="SSF46626">
    <property type="entry name" value="Cytochrome c"/>
    <property type="match status" value="1"/>
</dbReference>
<dbReference type="AlphaFoldDB" id="A0AAQ1STS2"/>
<name>A0AAQ1STS2_9PSED</name>
<evidence type="ECO:0000256" key="7">
    <source>
        <dbReference type="PROSITE-ProRule" id="PRU00433"/>
    </source>
</evidence>
<feature type="binding site" evidence="5">
    <location>
        <position position="119"/>
    </location>
    <ligand>
        <name>Cu cation</name>
        <dbReference type="ChEBI" id="CHEBI:23378"/>
    </ligand>
</feature>
<feature type="disulfide bond" description="Redox-active" evidence="6">
    <location>
        <begin position="119"/>
        <end position="123"/>
    </location>
</feature>
<dbReference type="InterPro" id="IPR036249">
    <property type="entry name" value="Thioredoxin-like_sf"/>
</dbReference>
<dbReference type="EMBL" id="OPYN01000132">
    <property type="protein sequence ID" value="SPO61303.1"/>
    <property type="molecule type" value="Genomic_DNA"/>
</dbReference>
<dbReference type="Pfam" id="PF02630">
    <property type="entry name" value="SCO1-SenC"/>
    <property type="match status" value="1"/>
</dbReference>
<gene>
    <name evidence="9" type="ORF">JV551A3_V1_1320049</name>
</gene>
<evidence type="ECO:0000313" key="9">
    <source>
        <dbReference type="EMBL" id="SPO61303.1"/>
    </source>
</evidence>
<dbReference type="CDD" id="cd02968">
    <property type="entry name" value="SCO"/>
    <property type="match status" value="1"/>
</dbReference>
<feature type="binding site" evidence="5">
    <location>
        <position position="123"/>
    </location>
    <ligand>
        <name>Cu cation</name>
        <dbReference type="ChEBI" id="CHEBI:23378"/>
    </ligand>
</feature>
<evidence type="ECO:0000256" key="4">
    <source>
        <dbReference type="ARBA" id="ARBA00023004"/>
    </source>
</evidence>
<accession>A0AAQ1STS2</accession>
<dbReference type="PANTHER" id="PTHR12151">
    <property type="entry name" value="ELECTRON TRANSPORT PROTIN SCO1/SENC FAMILY MEMBER"/>
    <property type="match status" value="1"/>
</dbReference>
<dbReference type="SUPFAM" id="SSF52833">
    <property type="entry name" value="Thioredoxin-like"/>
    <property type="match status" value="1"/>
</dbReference>
<dbReference type="Pfam" id="PF00034">
    <property type="entry name" value="Cytochrom_C"/>
    <property type="match status" value="1"/>
</dbReference>
<keyword evidence="10" id="KW-1185">Reference proteome</keyword>
<organism evidence="9 10">
    <name type="scientific">Pseudomonas inefficax</name>
    <dbReference type="NCBI Taxonomy" id="2078786"/>
    <lineage>
        <taxon>Bacteria</taxon>
        <taxon>Pseudomonadati</taxon>
        <taxon>Pseudomonadota</taxon>
        <taxon>Gammaproteobacteria</taxon>
        <taxon>Pseudomonadales</taxon>
        <taxon>Pseudomonadaceae</taxon>
        <taxon>Pseudomonas</taxon>
    </lineage>
</organism>
<evidence type="ECO:0000313" key="10">
    <source>
        <dbReference type="Proteomes" id="UP000294335"/>
    </source>
</evidence>
<comment type="caution">
    <text evidence="9">The sequence shown here is derived from an EMBL/GenBank/DDBJ whole genome shotgun (WGS) entry which is preliminary data.</text>
</comment>
<evidence type="ECO:0000256" key="2">
    <source>
        <dbReference type="ARBA" id="ARBA00022617"/>
    </source>
</evidence>
<comment type="similarity">
    <text evidence="1">Belongs to the SCO1/2 family.</text>
</comment>
<evidence type="ECO:0000256" key="6">
    <source>
        <dbReference type="PIRSR" id="PIRSR603782-2"/>
    </source>
</evidence>
<dbReference type="PANTHER" id="PTHR12151:SF5">
    <property type="entry name" value="AT19154P"/>
    <property type="match status" value="1"/>
</dbReference>
<proteinExistence type="inferred from homology"/>
<dbReference type="GO" id="GO:0046872">
    <property type="term" value="F:metal ion binding"/>
    <property type="evidence" value="ECO:0007669"/>
    <property type="project" value="UniProtKB-KW"/>
</dbReference>
<evidence type="ECO:0000256" key="1">
    <source>
        <dbReference type="ARBA" id="ARBA00010996"/>
    </source>
</evidence>
<sequence>MGQDSCSHLDRIGSEPCAVPVGAGLPAMGGSAAPNIVIDEDRIMSGSWRFLLVLSLFAASIPFWPLQPQQPVAKEAATPWGANYFPNVPLLTQDGEKVHFFDDLIKDKVVAINFIFTGCSDSCPVETARLRQVQKILGDRVGKDIFLYSISIDPYNDTPATLKRYAEKFGIGPGWTLLTGEPADIEQLRRSLGLYIDGLENGRSKDHNLSLIIGNQATGRWMKASPFENPYILADRLGNSLHNWKQASAMANDYAQAPKVRTPSSGEQLFRTRCSSCHTLGNAEPGQPGIGPDLLGVTRQRDTNWLTRWLKEPDQMLAQKDPLAMLLYEQYNRVAMPNMRLGDTEVSALMNYMEEETARLQTPLADKGNP</sequence>
<dbReference type="Gene3D" id="3.40.30.10">
    <property type="entry name" value="Glutaredoxin"/>
    <property type="match status" value="1"/>
</dbReference>